<feature type="binding site" evidence="3">
    <location>
        <position position="477"/>
    </location>
    <ligand>
        <name>Zn(2+)</name>
        <dbReference type="ChEBI" id="CHEBI:29105"/>
        <label>2</label>
    </ligand>
</feature>
<feature type="binding site" evidence="3">
    <location>
        <position position="520"/>
    </location>
    <ligand>
        <name>Zn(2+)</name>
        <dbReference type="ChEBI" id="CHEBI:29105"/>
        <label>2</label>
    </ligand>
</feature>
<feature type="chain" id="PRO_5013028138" description="alkaline phosphatase" evidence="5">
    <location>
        <begin position="24"/>
        <end position="691"/>
    </location>
</feature>
<comment type="caution">
    <text evidence="6">The sequence shown here is derived from an EMBL/GenBank/DDBJ whole genome shotgun (WGS) entry which is preliminary data.</text>
</comment>
<dbReference type="GO" id="GO:0004035">
    <property type="term" value="F:alkaline phosphatase activity"/>
    <property type="evidence" value="ECO:0007669"/>
    <property type="project" value="UniProtKB-EC"/>
</dbReference>
<feature type="signal peptide" evidence="5">
    <location>
        <begin position="1"/>
        <end position="23"/>
    </location>
</feature>
<accession>A0A1Y1YML0</accession>
<evidence type="ECO:0000313" key="6">
    <source>
        <dbReference type="EMBL" id="ORX99242.1"/>
    </source>
</evidence>
<keyword evidence="3" id="KW-0479">Metal-binding</keyword>
<feature type="binding site" evidence="3">
    <location>
        <position position="319"/>
    </location>
    <ligand>
        <name>Mg(2+)</name>
        <dbReference type="ChEBI" id="CHEBI:18420"/>
    </ligand>
</feature>
<evidence type="ECO:0000256" key="1">
    <source>
        <dbReference type="ARBA" id="ARBA00012647"/>
    </source>
</evidence>
<reference evidence="6 7" key="1">
    <citation type="submission" date="2016-07" db="EMBL/GenBank/DDBJ databases">
        <title>Pervasive Adenine N6-methylation of Active Genes in Fungi.</title>
        <authorList>
            <consortium name="DOE Joint Genome Institute"/>
            <person name="Mondo S.J."/>
            <person name="Dannebaum R.O."/>
            <person name="Kuo R.C."/>
            <person name="Labutti K."/>
            <person name="Haridas S."/>
            <person name="Kuo A."/>
            <person name="Salamov A."/>
            <person name="Ahrendt S.R."/>
            <person name="Lipzen A."/>
            <person name="Sullivan W."/>
            <person name="Andreopoulos W.B."/>
            <person name="Clum A."/>
            <person name="Lindquist E."/>
            <person name="Daum C."/>
            <person name="Ramamoorthy G.K."/>
            <person name="Gryganskyi A."/>
            <person name="Culley D."/>
            <person name="Magnuson J.K."/>
            <person name="James T.Y."/>
            <person name="O'Malley M.A."/>
            <person name="Stajich J.E."/>
            <person name="Spatafora J.W."/>
            <person name="Visel A."/>
            <person name="Grigoriev I.V."/>
        </authorList>
    </citation>
    <scope>NUCLEOTIDE SEQUENCE [LARGE SCALE GENOMIC DNA]</scope>
    <source>
        <strain evidence="6 7">CBS 931.73</strain>
    </source>
</reference>
<proteinExistence type="inferred from homology"/>
<keyword evidence="3" id="KW-0460">Magnesium</keyword>
<dbReference type="SUPFAM" id="SSF53649">
    <property type="entry name" value="Alkaline phosphatase-like"/>
    <property type="match status" value="1"/>
</dbReference>
<feature type="binding site" evidence="3">
    <location>
        <position position="651"/>
    </location>
    <ligand>
        <name>Zn(2+)</name>
        <dbReference type="ChEBI" id="CHEBI:29105"/>
        <label>2</label>
    </ligand>
</feature>
<dbReference type="InterPro" id="IPR001952">
    <property type="entry name" value="Alkaline_phosphatase"/>
</dbReference>
<keyword evidence="7" id="KW-1185">Reference proteome</keyword>
<dbReference type="Proteomes" id="UP000193498">
    <property type="component" value="Unassembled WGS sequence"/>
</dbReference>
<dbReference type="InParanoid" id="A0A1Y1YML0"/>
<comment type="similarity">
    <text evidence="4">Belongs to the alkaline phosphatase family.</text>
</comment>
<protein>
    <recommendedName>
        <fullName evidence="1">alkaline phosphatase</fullName>
        <ecNumber evidence="1">3.1.3.1</ecNumber>
    </recommendedName>
</protein>
<dbReference type="SMART" id="SM00098">
    <property type="entry name" value="alkPPc"/>
    <property type="match status" value="1"/>
</dbReference>
<keyword evidence="5" id="KW-0732">Signal</keyword>
<dbReference type="CDD" id="cd16012">
    <property type="entry name" value="ALP"/>
    <property type="match status" value="1"/>
</dbReference>
<evidence type="ECO:0000313" key="7">
    <source>
        <dbReference type="Proteomes" id="UP000193498"/>
    </source>
</evidence>
<feature type="binding site" evidence="3">
    <location>
        <position position="521"/>
    </location>
    <ligand>
        <name>Zn(2+)</name>
        <dbReference type="ChEBI" id="CHEBI:29105"/>
        <label>2</label>
    </ligand>
</feature>
<feature type="binding site" evidence="3">
    <location>
        <position position="472"/>
    </location>
    <ligand>
        <name>Mg(2+)</name>
        <dbReference type="ChEBI" id="CHEBI:18420"/>
    </ligand>
</feature>
<dbReference type="EMBL" id="MCFE01000100">
    <property type="protein sequence ID" value="ORX99242.1"/>
    <property type="molecule type" value="Genomic_DNA"/>
</dbReference>
<evidence type="ECO:0000256" key="5">
    <source>
        <dbReference type="SAM" id="SignalP"/>
    </source>
</evidence>
<evidence type="ECO:0000256" key="4">
    <source>
        <dbReference type="RuleBase" id="RU003946"/>
    </source>
</evidence>
<name>A0A1Y1YML0_9FUNG</name>
<comment type="cofactor">
    <cofactor evidence="3">
        <name>Zn(2+)</name>
        <dbReference type="ChEBI" id="CHEBI:29105"/>
    </cofactor>
    <text evidence="3">Binds 2 Zn(2+) ions.</text>
</comment>
<dbReference type="GO" id="GO:0046872">
    <property type="term" value="F:metal ion binding"/>
    <property type="evidence" value="ECO:0007669"/>
    <property type="project" value="UniProtKB-KW"/>
</dbReference>
<sequence length="691" mass="75453">MLTGLKAVALLATLSALSTSVVADQFTRFPGCPDKACILPPTSAEMLLGAKFDVRVEIHEEAKAPGGVAGKPNPNFEISIAKVHLNDDGKVIQESKPVPLEQYLRLEPAPLESWNFTYFQDAAHFWKGQGGAVENADHTHNGGVSSASTPVNVVSKVWRRASFRHSGDFKVTVKYNNGEKTEALWKVRKSQFKKRIAKNAIFFIGDGMTTPMISAARVISRKNVNGKYQKWMQMDRMEEMGHVIPCGLDALITDSANSASAYNTGHKSSVNGLGVYADTSDDPFDDPKQELLAELLRRREKKQGGPAAIGVVTTAEVQDATPAAVVSHTRRRGTKAEITDFFIHGVKNFSVPVRPDVLLGGGGSYFLPGKSLNKTNYYDIFRKEGGYNVVHSKTDLLKHNNKDPLLGIFHKGNMDVWLDRNVYKDNLKGKKSSPLGDGSDALDQPNLVDMTITALNTLKKRGGNGGFFAMIEAASIDKMMHPLDFHRGLADLLELDNAVKAALEWVKKNDPDTLVVVTADHGHGFDVYGTVDTEFFNAAPDNDESGTQIEKRGAIGIYETAGWPGYKDEDGDGFPDNWTPRVTLAAGTVNFPNYHETFQLNTTRVKNPAILDKGTHSHKPAYDSYIANPDEAEGALHRTGNLPVSESQGVHSLQDVPVFASGPGAHLFGRVMDNTEIFFNFAEALGLGQDQ</sequence>
<evidence type="ECO:0000256" key="3">
    <source>
        <dbReference type="PIRSR" id="PIRSR601952-2"/>
    </source>
</evidence>
<dbReference type="OrthoDB" id="5818554at2759"/>
<dbReference type="Gene3D" id="3.40.720.10">
    <property type="entry name" value="Alkaline Phosphatase, subunit A"/>
    <property type="match status" value="2"/>
</dbReference>
<dbReference type="PANTHER" id="PTHR11596:SF72">
    <property type="entry name" value="ALKALINE PHOSPHATASE"/>
    <property type="match status" value="1"/>
</dbReference>
<dbReference type="PRINTS" id="PR00113">
    <property type="entry name" value="ALKPHPHTASE"/>
</dbReference>
<feature type="binding site" evidence="3">
    <location>
        <position position="481"/>
    </location>
    <ligand>
        <name>Zn(2+)</name>
        <dbReference type="ChEBI" id="CHEBI:29105"/>
        <label>2</label>
    </ligand>
</feature>
<gene>
    <name evidence="6" type="ORF">K493DRAFT_212923</name>
</gene>
<dbReference type="InterPro" id="IPR017850">
    <property type="entry name" value="Alkaline_phosphatase_core_sf"/>
</dbReference>
<organism evidence="6 7">
    <name type="scientific">Basidiobolus meristosporus CBS 931.73</name>
    <dbReference type="NCBI Taxonomy" id="1314790"/>
    <lineage>
        <taxon>Eukaryota</taxon>
        <taxon>Fungi</taxon>
        <taxon>Fungi incertae sedis</taxon>
        <taxon>Zoopagomycota</taxon>
        <taxon>Entomophthoromycotina</taxon>
        <taxon>Basidiobolomycetes</taxon>
        <taxon>Basidiobolales</taxon>
        <taxon>Basidiobolaceae</taxon>
        <taxon>Basidiobolus</taxon>
    </lineage>
</organism>
<evidence type="ECO:0000256" key="2">
    <source>
        <dbReference type="PIRSR" id="PIRSR601952-1"/>
    </source>
</evidence>
<dbReference type="AlphaFoldDB" id="A0A1Y1YML0"/>
<feature type="binding site" evidence="3">
    <location>
        <position position="206"/>
    </location>
    <ligand>
        <name>Mg(2+)</name>
        <dbReference type="ChEBI" id="CHEBI:18420"/>
    </ligand>
</feature>
<dbReference type="PANTHER" id="PTHR11596">
    <property type="entry name" value="ALKALINE PHOSPHATASE"/>
    <property type="match status" value="1"/>
</dbReference>
<dbReference type="STRING" id="1314790.A0A1Y1YML0"/>
<dbReference type="Pfam" id="PF00245">
    <property type="entry name" value="Alk_phosphatase"/>
    <property type="match status" value="1"/>
</dbReference>
<feature type="active site" description="Phosphoserine intermediate" evidence="2">
    <location>
        <position position="255"/>
    </location>
</feature>
<dbReference type="EC" id="3.1.3.1" evidence="1"/>
<feature type="binding site" evidence="3">
    <location>
        <position position="206"/>
    </location>
    <ligand>
        <name>Zn(2+)</name>
        <dbReference type="ChEBI" id="CHEBI:29105"/>
        <label>2</label>
    </ligand>
</feature>
<keyword evidence="3" id="KW-0862">Zinc</keyword>
<feature type="binding site" evidence="3">
    <location>
        <position position="321"/>
    </location>
    <ligand>
        <name>Mg(2+)</name>
        <dbReference type="ChEBI" id="CHEBI:18420"/>
    </ligand>
</feature>
<comment type="cofactor">
    <cofactor evidence="3">
        <name>Mg(2+)</name>
        <dbReference type="ChEBI" id="CHEBI:18420"/>
    </cofactor>
    <text evidence="3">Binds 1 Mg(2+) ion.</text>
</comment>